<evidence type="ECO:0000313" key="2">
    <source>
        <dbReference type="EMBL" id="SEF19834.1"/>
    </source>
</evidence>
<dbReference type="OrthoDB" id="3819414at2"/>
<sequence>MSTSDCGCGCGGTSAFPAAFVRPRFFAGQLLTEDDLSLLTDYVAGKDRLHNRMLSGPGVVCGLEVSCDSCAGGTVLVHPGHALDCCGNDIVLSCKEKVDVQALVRELRVSSPGVECGDPCDDGSRRFGLYVRYEESMADPVTPFATEEPCPSPGCVPSRVQEGFRFVVKCDTTDDHRYNPGTRLLERIGPLDKYEAVRLRAQRLGLYLDAMSLAKSASTRTFELAAADRARYQEALEWLKGNTGAALAPPVVAEMTERVRAVAGTLARYDTYDAEGQQGLDPGDVEDARRVLGTACDTLAGTDAEKMWPEPVHRSIALAVVAEAQARVVEPAHDAPLEVRLLAQGTPLGNVLEAEFRSDLVQLREWLLGRLDRVPGVADCTLRDQVRQVAVPQPLPTPEPDPAQRLTITGLDQLVDAAGKLTRHLQRFVTDAACSTLNPPCGDCADNDVLLAHLELAGCDVVRVCSATREQVLPGGSAYGEWLPKLYRLRELAERVCCQPPPVYREPTPPADGLVPAVYVAGLLARWPRDTDLDRMWSLLVRPAPGETPPKPIHEQVYTVPDEVTDSLQEMNALRGQVSDLVATVEALRGQLDSAREQVSRVREELPDRLSDRLSELENAPDSEAASEAASEEDEEKPKPPPRRTRSTSSRSGGSARKPRSGESS</sequence>
<proteinExistence type="predicted"/>
<protein>
    <submittedName>
        <fullName evidence="2">Uncharacterized protein</fullName>
    </submittedName>
</protein>
<feature type="region of interest" description="Disordered" evidence="1">
    <location>
        <begin position="593"/>
        <end position="665"/>
    </location>
</feature>
<gene>
    <name evidence="2" type="ORF">SAMN05421837_101120</name>
</gene>
<keyword evidence="3" id="KW-1185">Reference proteome</keyword>
<dbReference type="RefSeq" id="WP_086676431.1">
    <property type="nucleotide sequence ID" value="NZ_FNUJ01000001.1"/>
</dbReference>
<reference evidence="3" key="1">
    <citation type="submission" date="2016-10" db="EMBL/GenBank/DDBJ databases">
        <authorList>
            <person name="Varghese N."/>
            <person name="Submissions S."/>
        </authorList>
    </citation>
    <scope>NUCLEOTIDE SEQUENCE [LARGE SCALE GENOMIC DNA]</scope>
    <source>
        <strain evidence="3">DSM 44654</strain>
    </source>
</reference>
<dbReference type="AlphaFoldDB" id="A0A1H5Q1Q0"/>
<dbReference type="Proteomes" id="UP000198878">
    <property type="component" value="Unassembled WGS sequence"/>
</dbReference>
<feature type="compositionally biased region" description="Low complexity" evidence="1">
    <location>
        <begin position="647"/>
        <end position="656"/>
    </location>
</feature>
<dbReference type="EMBL" id="FNUJ01000001">
    <property type="protein sequence ID" value="SEF19834.1"/>
    <property type="molecule type" value="Genomic_DNA"/>
</dbReference>
<evidence type="ECO:0000313" key="3">
    <source>
        <dbReference type="Proteomes" id="UP000198878"/>
    </source>
</evidence>
<accession>A0A1H5Q1Q0</accession>
<feature type="compositionally biased region" description="Low complexity" evidence="1">
    <location>
        <begin position="620"/>
        <end position="629"/>
    </location>
</feature>
<organism evidence="2 3">
    <name type="scientific">Amycolatopsis pretoriensis</name>
    <dbReference type="NCBI Taxonomy" id="218821"/>
    <lineage>
        <taxon>Bacteria</taxon>
        <taxon>Bacillati</taxon>
        <taxon>Actinomycetota</taxon>
        <taxon>Actinomycetes</taxon>
        <taxon>Pseudonocardiales</taxon>
        <taxon>Pseudonocardiaceae</taxon>
        <taxon>Amycolatopsis</taxon>
    </lineage>
</organism>
<name>A0A1H5Q1Q0_9PSEU</name>
<dbReference type="STRING" id="218821.SAMN05421837_101120"/>
<feature type="compositionally biased region" description="Basic and acidic residues" evidence="1">
    <location>
        <begin position="594"/>
        <end position="616"/>
    </location>
</feature>
<evidence type="ECO:0000256" key="1">
    <source>
        <dbReference type="SAM" id="MobiDB-lite"/>
    </source>
</evidence>